<sequence>MLRLYARPPFKCFHYVCLGTFCTVLLAIDNSNTELMNVQVERLPEERGFSLEESMFLRQVRAHRHNACLCPVRNVLKRLIEASSKGVTGLGYTMGVRYGIDT</sequence>
<dbReference type="AlphaFoldDB" id="A0AAV7N5N2"/>
<dbReference type="GO" id="GO:0005737">
    <property type="term" value="C:cytoplasm"/>
    <property type="evidence" value="ECO:0007669"/>
    <property type="project" value="UniProtKB-SubCell"/>
</dbReference>
<evidence type="ECO:0000256" key="1">
    <source>
        <dbReference type="ARBA" id="ARBA00004496"/>
    </source>
</evidence>
<reference evidence="4" key="1">
    <citation type="journal article" date="2022" name="bioRxiv">
        <title>Sequencing and chromosome-scale assembly of the giantPleurodeles waltlgenome.</title>
        <authorList>
            <person name="Brown T."/>
            <person name="Elewa A."/>
            <person name="Iarovenko S."/>
            <person name="Subramanian E."/>
            <person name="Araus A.J."/>
            <person name="Petzold A."/>
            <person name="Susuki M."/>
            <person name="Suzuki K.-i.T."/>
            <person name="Hayashi T."/>
            <person name="Toyoda A."/>
            <person name="Oliveira C."/>
            <person name="Osipova E."/>
            <person name="Leigh N.D."/>
            <person name="Simon A."/>
            <person name="Yun M.H."/>
        </authorList>
    </citation>
    <scope>NUCLEOTIDE SEQUENCE</scope>
    <source>
        <strain evidence="4">20211129_DDA</strain>
        <tissue evidence="4">Liver</tissue>
    </source>
</reference>
<evidence type="ECO:0000259" key="3">
    <source>
        <dbReference type="Pfam" id="PF15780"/>
    </source>
</evidence>
<dbReference type="InterPro" id="IPR031549">
    <property type="entry name" value="ASH"/>
</dbReference>
<name>A0AAV7N5N2_PLEWA</name>
<comment type="caution">
    <text evidence="4">The sequence shown here is derived from an EMBL/GenBank/DDBJ whole genome shotgun (WGS) entry which is preliminary data.</text>
</comment>
<gene>
    <name evidence="4" type="ORF">NDU88_007190</name>
</gene>
<proteinExistence type="predicted"/>
<organism evidence="4 5">
    <name type="scientific">Pleurodeles waltl</name>
    <name type="common">Iberian ribbed newt</name>
    <dbReference type="NCBI Taxonomy" id="8319"/>
    <lineage>
        <taxon>Eukaryota</taxon>
        <taxon>Metazoa</taxon>
        <taxon>Chordata</taxon>
        <taxon>Craniata</taxon>
        <taxon>Vertebrata</taxon>
        <taxon>Euteleostomi</taxon>
        <taxon>Amphibia</taxon>
        <taxon>Batrachia</taxon>
        <taxon>Caudata</taxon>
        <taxon>Salamandroidea</taxon>
        <taxon>Salamandridae</taxon>
        <taxon>Pleurodelinae</taxon>
        <taxon>Pleurodeles</taxon>
    </lineage>
</organism>
<keyword evidence="5" id="KW-1185">Reference proteome</keyword>
<keyword evidence="2" id="KW-0963">Cytoplasm</keyword>
<feature type="domain" description="Abnormal spindle-like microcephaly-associated protein ASH" evidence="3">
    <location>
        <begin position="3"/>
        <end position="55"/>
    </location>
</feature>
<protein>
    <recommendedName>
        <fullName evidence="3">Abnormal spindle-like microcephaly-associated protein ASH domain-containing protein</fullName>
    </recommendedName>
</protein>
<evidence type="ECO:0000256" key="2">
    <source>
        <dbReference type="ARBA" id="ARBA00022490"/>
    </source>
</evidence>
<dbReference type="Pfam" id="PF15780">
    <property type="entry name" value="ASH"/>
    <property type="match status" value="1"/>
</dbReference>
<comment type="subcellular location">
    <subcellularLocation>
        <location evidence="1">Cytoplasm</location>
    </subcellularLocation>
</comment>
<evidence type="ECO:0000313" key="5">
    <source>
        <dbReference type="Proteomes" id="UP001066276"/>
    </source>
</evidence>
<dbReference type="EMBL" id="JANPWB010000013">
    <property type="protein sequence ID" value="KAJ1109832.1"/>
    <property type="molecule type" value="Genomic_DNA"/>
</dbReference>
<evidence type="ECO:0000313" key="4">
    <source>
        <dbReference type="EMBL" id="KAJ1109832.1"/>
    </source>
</evidence>
<accession>A0AAV7N5N2</accession>
<dbReference type="Proteomes" id="UP001066276">
    <property type="component" value="Chromosome 9"/>
</dbReference>